<dbReference type="InterPro" id="IPR036188">
    <property type="entry name" value="FAD/NAD-bd_sf"/>
</dbReference>
<comment type="cofactor">
    <cofactor evidence="1">
        <name>FAD</name>
        <dbReference type="ChEBI" id="CHEBI:57692"/>
    </cofactor>
</comment>
<keyword evidence="4" id="KW-0560">Oxidoreductase</keyword>
<evidence type="ECO:0000256" key="2">
    <source>
        <dbReference type="ARBA" id="ARBA00022630"/>
    </source>
</evidence>
<sequence>MLAGDINARDMRIDPARTCRQRGIKLIRQRAMKVTPERQCLMLGNGTEVYYDVLSMNLGSMVQVPDHRLPNTEMWGVKPISRLRSLHNRLRRQFSERRQINIVVQGGGASGIEMACALRQLGRHHGVDDQRLAITLLHSAEGLLPNTPSTCRNWLAKCLLEREIQLKANPNPHGYPHGAPTALLEDVDHLLFATGLQTPSDTLGLPSARKHGLLVDHQLRVEGQNNIFAAGDCIDFAGQELARIGVHGVRQGPVLLHNLQAVLNDQPLQPYQPPEQALSILNLGANQALALYGRHWWGGRLASHWKSWLDQRFLEHHRVDR</sequence>
<comment type="caution">
    <text evidence="6">The sequence shown here is derived from an EMBL/GenBank/DDBJ whole genome shotgun (WGS) entry which is preliminary data.</text>
</comment>
<keyword evidence="2" id="KW-0285">Flavoprotein</keyword>
<dbReference type="Pfam" id="PF07992">
    <property type="entry name" value="Pyr_redox_2"/>
    <property type="match status" value="1"/>
</dbReference>
<evidence type="ECO:0000259" key="5">
    <source>
        <dbReference type="Pfam" id="PF07992"/>
    </source>
</evidence>
<name>W1ND56_9GAMM</name>
<accession>W1ND56</accession>
<feature type="domain" description="FAD/NAD(P)-binding" evidence="5">
    <location>
        <begin position="22"/>
        <end position="239"/>
    </location>
</feature>
<dbReference type="KEGG" id="hhu:AR456_09585"/>
<dbReference type="GO" id="GO:0019646">
    <property type="term" value="P:aerobic electron transport chain"/>
    <property type="evidence" value="ECO:0007669"/>
    <property type="project" value="TreeGrafter"/>
</dbReference>
<dbReference type="PANTHER" id="PTHR42913">
    <property type="entry name" value="APOPTOSIS-INDUCING FACTOR 1"/>
    <property type="match status" value="1"/>
</dbReference>
<dbReference type="PANTHER" id="PTHR42913:SF9">
    <property type="entry name" value="SLR1591 PROTEIN"/>
    <property type="match status" value="1"/>
</dbReference>
<dbReference type="PATRIC" id="fig|1178482.3.peg.688"/>
<dbReference type="Gene3D" id="3.50.50.100">
    <property type="match status" value="1"/>
</dbReference>
<gene>
    <name evidence="6" type="ORF">BJB45_17120</name>
</gene>
<dbReference type="STRING" id="1178482.AR456_09585"/>
<protein>
    <recommendedName>
        <fullName evidence="5">FAD/NAD(P)-binding domain-containing protein</fullName>
    </recommendedName>
</protein>
<keyword evidence="7" id="KW-1185">Reference proteome</keyword>
<dbReference type="InterPro" id="IPR051169">
    <property type="entry name" value="NADH-Q_oxidoreductase"/>
</dbReference>
<proteinExistence type="predicted"/>
<dbReference type="GO" id="GO:0003955">
    <property type="term" value="F:NAD(P)H dehydrogenase (quinone) activity"/>
    <property type="evidence" value="ECO:0007669"/>
    <property type="project" value="TreeGrafter"/>
</dbReference>
<dbReference type="PRINTS" id="PR00368">
    <property type="entry name" value="FADPNR"/>
</dbReference>
<organism evidence="6 7">
    <name type="scientific">Halomonas huangheensis</name>
    <dbReference type="NCBI Taxonomy" id="1178482"/>
    <lineage>
        <taxon>Bacteria</taxon>
        <taxon>Pseudomonadati</taxon>
        <taxon>Pseudomonadota</taxon>
        <taxon>Gammaproteobacteria</taxon>
        <taxon>Oceanospirillales</taxon>
        <taxon>Halomonadaceae</taxon>
        <taxon>Halomonas</taxon>
    </lineage>
</organism>
<evidence type="ECO:0000256" key="3">
    <source>
        <dbReference type="ARBA" id="ARBA00022827"/>
    </source>
</evidence>
<keyword evidence="3" id="KW-0274">FAD</keyword>
<evidence type="ECO:0000256" key="4">
    <source>
        <dbReference type="ARBA" id="ARBA00023002"/>
    </source>
</evidence>
<dbReference type="EMBL" id="AVBC01000014">
    <property type="protein sequence ID" value="ERL53000.1"/>
    <property type="molecule type" value="Genomic_DNA"/>
</dbReference>
<dbReference type="AlphaFoldDB" id="W1ND56"/>
<dbReference type="SUPFAM" id="SSF51905">
    <property type="entry name" value="FAD/NAD(P)-binding domain"/>
    <property type="match status" value="1"/>
</dbReference>
<evidence type="ECO:0000256" key="1">
    <source>
        <dbReference type="ARBA" id="ARBA00001974"/>
    </source>
</evidence>
<evidence type="ECO:0000313" key="7">
    <source>
        <dbReference type="Proteomes" id="UP000019113"/>
    </source>
</evidence>
<reference evidence="6 7" key="1">
    <citation type="submission" date="2013-08" db="EMBL/GenBank/DDBJ databases">
        <title>draft genome of Halomonas huanghegensis, strain BJGMM-B45T.</title>
        <authorList>
            <person name="Miao C."/>
            <person name="Wan Y."/>
            <person name="Jin W."/>
        </authorList>
    </citation>
    <scope>NUCLEOTIDE SEQUENCE [LARGE SCALE GENOMIC DNA]</scope>
    <source>
        <strain evidence="6 7">BJGMM-B45</strain>
    </source>
</reference>
<evidence type="ECO:0000313" key="6">
    <source>
        <dbReference type="EMBL" id="ERL53000.1"/>
    </source>
</evidence>
<dbReference type="PRINTS" id="PR00411">
    <property type="entry name" value="PNDRDTASEI"/>
</dbReference>
<dbReference type="Proteomes" id="UP000019113">
    <property type="component" value="Unassembled WGS sequence"/>
</dbReference>
<dbReference type="eggNOG" id="COG1252">
    <property type="taxonomic scope" value="Bacteria"/>
</dbReference>
<dbReference type="InterPro" id="IPR023753">
    <property type="entry name" value="FAD/NAD-binding_dom"/>
</dbReference>